<gene>
    <name evidence="1" type="ORF">HUJ06_000963</name>
</gene>
<dbReference type="EMBL" id="DUZY01000006">
    <property type="protein sequence ID" value="DAD42733.1"/>
    <property type="molecule type" value="Genomic_DNA"/>
</dbReference>
<dbReference type="PANTHER" id="PTHR46649:SF4">
    <property type="entry name" value="HALOACID DEHALOGENASE-LIKE HYDROLASE (HAD) SUPERFAMILY PROTEIN"/>
    <property type="match status" value="1"/>
</dbReference>
<name>A0A822ZDS5_NELNU</name>
<protein>
    <recommendedName>
        <fullName evidence="3">Haloacid dehalogenase-like hydrolase domain-containing protein 3</fullName>
    </recommendedName>
</protein>
<accession>A0A822ZDS5</accession>
<evidence type="ECO:0008006" key="3">
    <source>
        <dbReference type="Google" id="ProtNLM"/>
    </source>
</evidence>
<evidence type="ECO:0000313" key="2">
    <source>
        <dbReference type="Proteomes" id="UP000607653"/>
    </source>
</evidence>
<dbReference type="PANTHER" id="PTHR46649">
    <property type="match status" value="1"/>
</dbReference>
<comment type="caution">
    <text evidence="1">The sequence shown here is derived from an EMBL/GenBank/DDBJ whole genome shotgun (WGS) entry which is preliminary data.</text>
</comment>
<organism evidence="1 2">
    <name type="scientific">Nelumbo nucifera</name>
    <name type="common">Sacred lotus</name>
    <dbReference type="NCBI Taxonomy" id="4432"/>
    <lineage>
        <taxon>Eukaryota</taxon>
        <taxon>Viridiplantae</taxon>
        <taxon>Streptophyta</taxon>
        <taxon>Embryophyta</taxon>
        <taxon>Tracheophyta</taxon>
        <taxon>Spermatophyta</taxon>
        <taxon>Magnoliopsida</taxon>
        <taxon>Proteales</taxon>
        <taxon>Nelumbonaceae</taxon>
        <taxon>Nelumbo</taxon>
    </lineage>
</organism>
<keyword evidence="2" id="KW-1185">Reference proteome</keyword>
<evidence type="ECO:0000313" key="1">
    <source>
        <dbReference type="EMBL" id="DAD42733.1"/>
    </source>
</evidence>
<proteinExistence type="predicted"/>
<sequence length="150" mass="16976">MARILRKLIDGRSVFAARSCSNVLAAKNQSNPFKALSSFSYSSSSSTSSKEAEVVGFRQLGLEFLGAKDYYDYRRSLYGDITHRALLVDAVGTLLVPSQPTAQIYRQIGEKYGVQYSEDEILNRYRWAYGQPWGRSRLRFALLSLHISHL</sequence>
<dbReference type="AlphaFoldDB" id="A0A822ZDS5"/>
<reference evidence="1 2" key="1">
    <citation type="journal article" date="2020" name="Mol. Biol. Evol.">
        <title>Distinct Expression and Methylation Patterns for Genes with Different Fates following a Single Whole-Genome Duplication in Flowering Plants.</title>
        <authorList>
            <person name="Shi T."/>
            <person name="Rahmani R.S."/>
            <person name="Gugger P.F."/>
            <person name="Wang M."/>
            <person name="Li H."/>
            <person name="Zhang Y."/>
            <person name="Li Z."/>
            <person name="Wang Q."/>
            <person name="Van de Peer Y."/>
            <person name="Marchal K."/>
            <person name="Chen J."/>
        </authorList>
    </citation>
    <scope>NUCLEOTIDE SEQUENCE [LARGE SCALE GENOMIC DNA]</scope>
    <source>
        <tissue evidence="1">Leaf</tissue>
    </source>
</reference>
<dbReference type="Proteomes" id="UP000607653">
    <property type="component" value="Unassembled WGS sequence"/>
</dbReference>